<dbReference type="PANTHER" id="PTHR46825">
    <property type="entry name" value="D-ALANYL-D-ALANINE-CARBOXYPEPTIDASE/ENDOPEPTIDASE AMPH"/>
    <property type="match status" value="1"/>
</dbReference>
<dbReference type="Gene3D" id="3.40.710.10">
    <property type="entry name" value="DD-peptidase/beta-lactamase superfamily"/>
    <property type="match status" value="1"/>
</dbReference>
<protein>
    <submittedName>
        <fullName evidence="2">CubicO group peptidase (Beta-lactamase class C family)</fullName>
    </submittedName>
</protein>
<evidence type="ECO:0000313" key="3">
    <source>
        <dbReference type="Proteomes" id="UP001549164"/>
    </source>
</evidence>
<evidence type="ECO:0000259" key="1">
    <source>
        <dbReference type="Pfam" id="PF00144"/>
    </source>
</evidence>
<gene>
    <name evidence="2" type="ORF">ABID12_002360</name>
</gene>
<dbReference type="InterPro" id="IPR001466">
    <property type="entry name" value="Beta-lactam-related"/>
</dbReference>
<dbReference type="EMBL" id="JBEPLY010000007">
    <property type="protein sequence ID" value="MET3600411.1"/>
    <property type="molecule type" value="Genomic_DNA"/>
</dbReference>
<feature type="domain" description="Beta-lactamase-related" evidence="1">
    <location>
        <begin position="24"/>
        <end position="320"/>
    </location>
</feature>
<evidence type="ECO:0000313" key="2">
    <source>
        <dbReference type="EMBL" id="MET3600411.1"/>
    </source>
</evidence>
<dbReference type="Pfam" id="PF00144">
    <property type="entry name" value="Beta-lactamase"/>
    <property type="match status" value="1"/>
</dbReference>
<organism evidence="2 3">
    <name type="scientific">Martelella mangrovi</name>
    <dbReference type="NCBI Taxonomy" id="1397477"/>
    <lineage>
        <taxon>Bacteria</taxon>
        <taxon>Pseudomonadati</taxon>
        <taxon>Pseudomonadota</taxon>
        <taxon>Alphaproteobacteria</taxon>
        <taxon>Hyphomicrobiales</taxon>
        <taxon>Aurantimonadaceae</taxon>
        <taxon>Martelella</taxon>
    </lineage>
</organism>
<proteinExistence type="predicted"/>
<dbReference type="InterPro" id="IPR050491">
    <property type="entry name" value="AmpC-like"/>
</dbReference>
<dbReference type="RefSeq" id="WP_354434350.1">
    <property type="nucleotide sequence ID" value="NZ_JBEPLY010000007.1"/>
</dbReference>
<name>A0ABV2IBW8_9HYPH</name>
<dbReference type="SUPFAM" id="SSF56601">
    <property type="entry name" value="beta-lactamase/transpeptidase-like"/>
    <property type="match status" value="1"/>
</dbReference>
<accession>A0ABV2IBW8</accession>
<comment type="caution">
    <text evidence="2">The sequence shown here is derived from an EMBL/GenBank/DDBJ whole genome shotgun (WGS) entry which is preliminary data.</text>
</comment>
<dbReference type="PANTHER" id="PTHR46825:SF9">
    <property type="entry name" value="BETA-LACTAMASE-RELATED DOMAIN-CONTAINING PROTEIN"/>
    <property type="match status" value="1"/>
</dbReference>
<reference evidence="2 3" key="1">
    <citation type="submission" date="2024-06" db="EMBL/GenBank/DDBJ databases">
        <title>Genomic Encyclopedia of Type Strains, Phase IV (KMG-IV): sequencing the most valuable type-strain genomes for metagenomic binning, comparative biology and taxonomic classification.</title>
        <authorList>
            <person name="Goeker M."/>
        </authorList>
    </citation>
    <scope>NUCLEOTIDE SEQUENCE [LARGE SCALE GENOMIC DNA]</scope>
    <source>
        <strain evidence="2 3">DSM 28102</strain>
    </source>
</reference>
<sequence>MTELNWGDAEKVAAARVGAWRETEPGGAIVVFDAGGPRIAVASGVENLSTLKPFTADTVVRYASITKHAFASLVTAHNDIIGLDDPLGRHLPELQPPLAEVTVGQALDMTGGLPDVRECLTLLGLSVFTETAARPLFEFLTRMTRLNFPAGTEIFYSNTGYRLVETALECRNIFFRDYIRRQGETLGVTFDAPDMWSEPVRDLAPGYWRDGEHWRLSAAGLHISASGSMTGSAAALAAWVQALMTERGEYAGILERLAARRYLADGRPTDYGLGIRRVQLGNRTLFGHGGSHPGYKSHFLIDRESMTGAVIVANREDVDAYAMAMDVMAALTGENLPEPATRLPDGLYVTANGPWWIEVKGSSLTYLNNSDTLYADDDGTAASHSPTSPARLRWDGNAITGEIGHAEHRFLPADPEPVPAGLQGRWLSPEGAMIVIDGTDVIIGTGPVKRRMPLTSLGRGRFLFSLVDGPWTKRILLHRLTEDRLELVLSRARMIEYQRLA</sequence>
<dbReference type="InterPro" id="IPR012338">
    <property type="entry name" value="Beta-lactam/transpept-like"/>
</dbReference>
<keyword evidence="3" id="KW-1185">Reference proteome</keyword>
<dbReference type="Proteomes" id="UP001549164">
    <property type="component" value="Unassembled WGS sequence"/>
</dbReference>